<evidence type="ECO:0000259" key="9">
    <source>
        <dbReference type="Pfam" id="PF18388"/>
    </source>
</evidence>
<evidence type="ECO:0000256" key="4">
    <source>
        <dbReference type="ARBA" id="ARBA00022448"/>
    </source>
</evidence>
<evidence type="ECO:0000256" key="2">
    <source>
        <dbReference type="ARBA" id="ARBA00010082"/>
    </source>
</evidence>
<reference evidence="10 11" key="1">
    <citation type="journal article" date="2016" name="Nat. Commun.">
        <title>Ectomycorrhizal ecology is imprinted in the genome of the dominant symbiotic fungus Cenococcum geophilum.</title>
        <authorList>
            <consortium name="DOE Joint Genome Institute"/>
            <person name="Peter M."/>
            <person name="Kohler A."/>
            <person name="Ohm R.A."/>
            <person name="Kuo A."/>
            <person name="Krutzmann J."/>
            <person name="Morin E."/>
            <person name="Arend M."/>
            <person name="Barry K.W."/>
            <person name="Binder M."/>
            <person name="Choi C."/>
            <person name="Clum A."/>
            <person name="Copeland A."/>
            <person name="Grisel N."/>
            <person name="Haridas S."/>
            <person name="Kipfer T."/>
            <person name="LaButti K."/>
            <person name="Lindquist E."/>
            <person name="Lipzen A."/>
            <person name="Maire R."/>
            <person name="Meier B."/>
            <person name="Mihaltcheva S."/>
            <person name="Molinier V."/>
            <person name="Murat C."/>
            <person name="Poggeler S."/>
            <person name="Quandt C.A."/>
            <person name="Sperisen C."/>
            <person name="Tritt A."/>
            <person name="Tisserant E."/>
            <person name="Crous P.W."/>
            <person name="Henrissat B."/>
            <person name="Nehls U."/>
            <person name="Egli S."/>
            <person name="Spatafora J.W."/>
            <person name="Grigoriev I.V."/>
            <person name="Martin F.M."/>
        </authorList>
    </citation>
    <scope>NUCLEOTIDE SEQUENCE [LARGE SCALE GENOMIC DNA]</scope>
    <source>
        <strain evidence="10 11">CBS 207.34</strain>
    </source>
</reference>
<feature type="compositionally biased region" description="Polar residues" evidence="8">
    <location>
        <begin position="1"/>
        <end position="27"/>
    </location>
</feature>
<proteinExistence type="inferred from homology"/>
<dbReference type="AlphaFoldDB" id="A0A8E2F1A4"/>
<dbReference type="InterPro" id="IPR039362">
    <property type="entry name" value="ATG29_sf"/>
</dbReference>
<evidence type="ECO:0000256" key="8">
    <source>
        <dbReference type="SAM" id="MobiDB-lite"/>
    </source>
</evidence>
<feature type="region of interest" description="Disordered" evidence="8">
    <location>
        <begin position="149"/>
        <end position="196"/>
    </location>
</feature>
<evidence type="ECO:0000256" key="6">
    <source>
        <dbReference type="ARBA" id="ARBA00023006"/>
    </source>
</evidence>
<name>A0A8E2F1A4_9PEZI</name>
<comment type="subcellular location">
    <subcellularLocation>
        <location evidence="1">Preautophagosomal structure</location>
    </subcellularLocation>
</comment>
<evidence type="ECO:0000256" key="7">
    <source>
        <dbReference type="ARBA" id="ARBA00060351"/>
    </source>
</evidence>
<dbReference type="InterPro" id="IPR039113">
    <property type="entry name" value="ATG29"/>
</dbReference>
<dbReference type="GO" id="GO:0000407">
    <property type="term" value="C:phagophore assembly site"/>
    <property type="evidence" value="ECO:0007669"/>
    <property type="project" value="UniProtKB-SubCell"/>
</dbReference>
<dbReference type="InterPro" id="IPR040666">
    <property type="entry name" value="Atg29_N"/>
</dbReference>
<dbReference type="FunFam" id="1.10.10.2570:FF:000001">
    <property type="entry name" value="Autophagy-related protein 29"/>
    <property type="match status" value="1"/>
</dbReference>
<dbReference type="GO" id="GO:0000045">
    <property type="term" value="P:autophagosome assembly"/>
    <property type="evidence" value="ECO:0007669"/>
    <property type="project" value="InterPro"/>
</dbReference>
<feature type="region of interest" description="Disordered" evidence="8">
    <location>
        <begin position="1"/>
        <end position="36"/>
    </location>
</feature>
<gene>
    <name evidence="10" type="ORF">AOQ84DRAFT_222260</name>
</gene>
<evidence type="ECO:0000256" key="1">
    <source>
        <dbReference type="ARBA" id="ARBA00004329"/>
    </source>
</evidence>
<comment type="function">
    <text evidence="7">Plays a role in autophagy. Functions at the preautophagosomal structure (PAS) in order to form normal autophagosomes under starvation conditions. Also plays a role in mitophagy and regulation of filamentous growth.</text>
</comment>
<evidence type="ECO:0000313" key="10">
    <source>
        <dbReference type="EMBL" id="OCL08068.1"/>
    </source>
</evidence>
<feature type="domain" description="Atg29 N-terminal" evidence="9">
    <location>
        <begin position="46"/>
        <end position="99"/>
    </location>
</feature>
<keyword evidence="11" id="KW-1185">Reference proteome</keyword>
<dbReference type="EMBL" id="KV749720">
    <property type="protein sequence ID" value="OCL08068.1"/>
    <property type="molecule type" value="Genomic_DNA"/>
</dbReference>
<evidence type="ECO:0000256" key="3">
    <source>
        <dbReference type="ARBA" id="ARBA00013784"/>
    </source>
</evidence>
<sequence length="196" mass="21242">MSRPQSQNITSLKATHSRNASSNSIPKQGSKVAKRPTVLSKPEIHYTALIRLPFGRGDFVDPPQVDWNATKDRALWKIISRSPKTSELDWEDLATKFQVPPAFMLQQAAWLYERHLSHVRAQMKKVGTSNPTHSGSGSAHAAVGGVPMKRLESGGAGASRTPSALSIRSRDSPVPRGDTSTPGTPRTSGTYPLPPL</sequence>
<organism evidence="10 11">
    <name type="scientific">Glonium stellatum</name>
    <dbReference type="NCBI Taxonomy" id="574774"/>
    <lineage>
        <taxon>Eukaryota</taxon>
        <taxon>Fungi</taxon>
        <taxon>Dikarya</taxon>
        <taxon>Ascomycota</taxon>
        <taxon>Pezizomycotina</taxon>
        <taxon>Dothideomycetes</taxon>
        <taxon>Pleosporomycetidae</taxon>
        <taxon>Gloniales</taxon>
        <taxon>Gloniaceae</taxon>
        <taxon>Glonium</taxon>
    </lineage>
</organism>
<dbReference type="PANTHER" id="PTHR40012:SF1">
    <property type="entry name" value="AUTOPHAGY-RELATED PROTEIN 29"/>
    <property type="match status" value="1"/>
</dbReference>
<keyword evidence="6" id="KW-0072">Autophagy</keyword>
<evidence type="ECO:0000313" key="11">
    <source>
        <dbReference type="Proteomes" id="UP000250140"/>
    </source>
</evidence>
<protein>
    <recommendedName>
        <fullName evidence="3">Autophagy-related protein 29</fullName>
    </recommendedName>
</protein>
<feature type="compositionally biased region" description="Low complexity" evidence="8">
    <location>
        <begin position="175"/>
        <end position="190"/>
    </location>
</feature>
<keyword evidence="4" id="KW-0813">Transport</keyword>
<accession>A0A8E2F1A4</accession>
<keyword evidence="5" id="KW-0653">Protein transport</keyword>
<comment type="similarity">
    <text evidence="2">Belongs to the ATG29 family.</text>
</comment>
<dbReference type="Pfam" id="PF18388">
    <property type="entry name" value="ATG29_N"/>
    <property type="match status" value="1"/>
</dbReference>
<dbReference type="OrthoDB" id="21072at2759"/>
<dbReference type="PANTHER" id="PTHR40012">
    <property type="entry name" value="AUTOPHAGY-RELATED PROTEIN 29"/>
    <property type="match status" value="1"/>
</dbReference>
<dbReference type="Proteomes" id="UP000250140">
    <property type="component" value="Unassembled WGS sequence"/>
</dbReference>
<evidence type="ECO:0000256" key="5">
    <source>
        <dbReference type="ARBA" id="ARBA00022927"/>
    </source>
</evidence>
<dbReference type="GO" id="GO:0015031">
    <property type="term" value="P:protein transport"/>
    <property type="evidence" value="ECO:0007669"/>
    <property type="project" value="UniProtKB-KW"/>
</dbReference>
<dbReference type="Gene3D" id="1.10.10.2570">
    <property type="match status" value="1"/>
</dbReference>